<dbReference type="STRING" id="475255.SAMN04488101_101373"/>
<evidence type="ECO:0000313" key="2">
    <source>
        <dbReference type="EMBL" id="SMC57684.1"/>
    </source>
</evidence>
<dbReference type="Proteomes" id="UP000192678">
    <property type="component" value="Unassembled WGS sequence"/>
</dbReference>
<accession>A0A1W2AAL3</accession>
<dbReference type="AlphaFoldDB" id="A0A1W2AAL3"/>
<keyword evidence="3" id="KW-1185">Reference proteome</keyword>
<name>A0A1W2AAL3_9SPHI</name>
<sequence>MKHKIIIVITVLLYSLCNYCQAQSINWKTLKDEDRHIVNLNLGIDYGIIYGIGYGYHLKTKLPVVLNAEFSIPSGNKLLDDYKTKVGVHAKLLEMNNFAVSVNVNGVLRRYENTLVRHLNLGSTANIMIGYYGPKWYVNGEFGFDKAIATHFKHKDAYKSNFPEVKDGWYEPTGGNVQYGMQVGYSFSKSDIFLKGGKTSAEDFKTSPTIPIYVQLGYNLKLK</sequence>
<gene>
    <name evidence="2" type="ORF">SAMN04488101_101373</name>
</gene>
<dbReference type="EMBL" id="FWYB01000001">
    <property type="protein sequence ID" value="SMC57684.1"/>
    <property type="molecule type" value="Genomic_DNA"/>
</dbReference>
<dbReference type="OrthoDB" id="944734at2"/>
<proteinExistence type="predicted"/>
<evidence type="ECO:0008006" key="4">
    <source>
        <dbReference type="Google" id="ProtNLM"/>
    </source>
</evidence>
<organism evidence="2 3">
    <name type="scientific">Pedobacter nyackensis</name>
    <dbReference type="NCBI Taxonomy" id="475255"/>
    <lineage>
        <taxon>Bacteria</taxon>
        <taxon>Pseudomonadati</taxon>
        <taxon>Bacteroidota</taxon>
        <taxon>Sphingobacteriia</taxon>
        <taxon>Sphingobacteriales</taxon>
        <taxon>Sphingobacteriaceae</taxon>
        <taxon>Pedobacter</taxon>
    </lineage>
</organism>
<feature type="chain" id="PRO_5012642008" description="Outer membrane protein beta-barrel domain-containing protein" evidence="1">
    <location>
        <begin position="23"/>
        <end position="223"/>
    </location>
</feature>
<protein>
    <recommendedName>
        <fullName evidence="4">Outer membrane protein beta-barrel domain-containing protein</fullName>
    </recommendedName>
</protein>
<feature type="signal peptide" evidence="1">
    <location>
        <begin position="1"/>
        <end position="22"/>
    </location>
</feature>
<keyword evidence="1" id="KW-0732">Signal</keyword>
<evidence type="ECO:0000256" key="1">
    <source>
        <dbReference type="SAM" id="SignalP"/>
    </source>
</evidence>
<reference evidence="2 3" key="1">
    <citation type="submission" date="2017-04" db="EMBL/GenBank/DDBJ databases">
        <authorList>
            <person name="Afonso C.L."/>
            <person name="Miller P.J."/>
            <person name="Scott M.A."/>
            <person name="Spackman E."/>
            <person name="Goraichik I."/>
            <person name="Dimitrov K.M."/>
            <person name="Suarez D.L."/>
            <person name="Swayne D.E."/>
        </authorList>
    </citation>
    <scope>NUCLEOTIDE SEQUENCE [LARGE SCALE GENOMIC DNA]</scope>
    <source>
        <strain evidence="2 3">DSM 19625</strain>
    </source>
</reference>
<evidence type="ECO:0000313" key="3">
    <source>
        <dbReference type="Proteomes" id="UP000192678"/>
    </source>
</evidence>
<dbReference type="RefSeq" id="WP_084286952.1">
    <property type="nucleotide sequence ID" value="NZ_FWYB01000001.1"/>
</dbReference>